<evidence type="ECO:0000313" key="5">
    <source>
        <dbReference type="EMBL" id="CAL1532320.1"/>
    </source>
</evidence>
<keyword evidence="6" id="KW-1185">Reference proteome</keyword>
<keyword evidence="1" id="KW-0677">Repeat</keyword>
<evidence type="ECO:0000313" key="6">
    <source>
        <dbReference type="Proteomes" id="UP001497497"/>
    </source>
</evidence>
<evidence type="ECO:0000256" key="2">
    <source>
        <dbReference type="ARBA" id="ARBA00023043"/>
    </source>
</evidence>
<feature type="repeat" description="ANK" evidence="3">
    <location>
        <begin position="102"/>
        <end position="134"/>
    </location>
</feature>
<dbReference type="Pfam" id="PF00023">
    <property type="entry name" value="Ank"/>
    <property type="match status" value="1"/>
</dbReference>
<keyword evidence="2 3" id="KW-0040">ANK repeat</keyword>
<feature type="non-terminal residue" evidence="5">
    <location>
        <position position="244"/>
    </location>
</feature>
<feature type="repeat" description="ANK" evidence="3">
    <location>
        <begin position="170"/>
        <end position="202"/>
    </location>
</feature>
<reference evidence="5 6" key="1">
    <citation type="submission" date="2024-04" db="EMBL/GenBank/DDBJ databases">
        <authorList>
            <consortium name="Genoscope - CEA"/>
            <person name="William W."/>
        </authorList>
    </citation>
    <scope>NUCLEOTIDE SEQUENCE [LARGE SCALE GENOMIC DNA]</scope>
</reference>
<dbReference type="PANTHER" id="PTHR24173:SF74">
    <property type="entry name" value="ANKYRIN REPEAT DOMAIN-CONTAINING PROTEIN 16"/>
    <property type="match status" value="1"/>
</dbReference>
<feature type="repeat" description="ANK" evidence="3">
    <location>
        <begin position="36"/>
        <end position="68"/>
    </location>
</feature>
<comment type="caution">
    <text evidence="5">The sequence shown here is derived from an EMBL/GenBank/DDBJ whole genome shotgun (WGS) entry which is preliminary data.</text>
</comment>
<dbReference type="SUPFAM" id="SSF48403">
    <property type="entry name" value="Ankyrin repeat"/>
    <property type="match status" value="1"/>
</dbReference>
<evidence type="ECO:0000256" key="1">
    <source>
        <dbReference type="ARBA" id="ARBA00022737"/>
    </source>
</evidence>
<dbReference type="InterPro" id="IPR036770">
    <property type="entry name" value="Ankyrin_rpt-contain_sf"/>
</dbReference>
<dbReference type="PROSITE" id="PS50088">
    <property type="entry name" value="ANK_REPEAT"/>
    <property type="match status" value="5"/>
</dbReference>
<dbReference type="EMBL" id="CAXITT010000113">
    <property type="protein sequence ID" value="CAL1532320.1"/>
    <property type="molecule type" value="Genomic_DNA"/>
</dbReference>
<feature type="repeat" description="ANK" evidence="3">
    <location>
        <begin position="136"/>
        <end position="168"/>
    </location>
</feature>
<dbReference type="Proteomes" id="UP001497497">
    <property type="component" value="Unassembled WGS sequence"/>
</dbReference>
<dbReference type="PROSITE" id="PS50297">
    <property type="entry name" value="ANK_REP_REGION"/>
    <property type="match status" value="5"/>
</dbReference>
<organism evidence="5 6">
    <name type="scientific">Lymnaea stagnalis</name>
    <name type="common">Great pond snail</name>
    <name type="synonym">Helix stagnalis</name>
    <dbReference type="NCBI Taxonomy" id="6523"/>
    <lineage>
        <taxon>Eukaryota</taxon>
        <taxon>Metazoa</taxon>
        <taxon>Spiralia</taxon>
        <taxon>Lophotrochozoa</taxon>
        <taxon>Mollusca</taxon>
        <taxon>Gastropoda</taxon>
        <taxon>Heterobranchia</taxon>
        <taxon>Euthyneura</taxon>
        <taxon>Panpulmonata</taxon>
        <taxon>Hygrophila</taxon>
        <taxon>Lymnaeoidea</taxon>
        <taxon>Lymnaeidae</taxon>
        <taxon>Lymnaea</taxon>
    </lineage>
</organism>
<feature type="repeat" description="ANK" evidence="3">
    <location>
        <begin position="69"/>
        <end position="101"/>
    </location>
</feature>
<feature type="region of interest" description="Disordered" evidence="4">
    <location>
        <begin position="223"/>
        <end position="244"/>
    </location>
</feature>
<sequence>MERNRQLYSACEQGDTDCVQALLEQGCEVDCPLDDEENTAIQVAAANGNEQVVRLLIMRGAGLDKSNIFGWTPLLQASRYGHTNIVALLHQHQADIHTKTRYGTSAMMLAAKGGHLQTLKFLIESGVDMNGVGDGCEFTPLLVAAQHGHDAVLRVLLDRGCDVNFYTPSTGLTPLMTAALNGHMTTAQIIIERGGDPNMTNVCDKTALEIATMRDKREVRGYLDRKTTNKPKTSPDAIKPDIIE</sequence>
<dbReference type="Pfam" id="PF12796">
    <property type="entry name" value="Ank_2"/>
    <property type="match status" value="2"/>
</dbReference>
<dbReference type="Gene3D" id="1.25.40.20">
    <property type="entry name" value="Ankyrin repeat-containing domain"/>
    <property type="match status" value="1"/>
</dbReference>
<dbReference type="SMART" id="SM00248">
    <property type="entry name" value="ANK"/>
    <property type="match status" value="6"/>
</dbReference>
<proteinExistence type="predicted"/>
<name>A0AAV2HHS4_LYMST</name>
<accession>A0AAV2HHS4</accession>
<evidence type="ECO:0000256" key="3">
    <source>
        <dbReference type="PROSITE-ProRule" id="PRU00023"/>
    </source>
</evidence>
<evidence type="ECO:0000256" key="4">
    <source>
        <dbReference type="SAM" id="MobiDB-lite"/>
    </source>
</evidence>
<dbReference type="AlphaFoldDB" id="A0AAV2HHS4"/>
<protein>
    <submittedName>
        <fullName evidence="5">Uncharacterized protein</fullName>
    </submittedName>
</protein>
<dbReference type="PANTHER" id="PTHR24173">
    <property type="entry name" value="ANKYRIN REPEAT CONTAINING"/>
    <property type="match status" value="1"/>
</dbReference>
<gene>
    <name evidence="5" type="ORF">GSLYS_00006399001</name>
</gene>
<dbReference type="InterPro" id="IPR002110">
    <property type="entry name" value="Ankyrin_rpt"/>
</dbReference>